<keyword evidence="3" id="KW-0547">Nucleotide-binding</keyword>
<protein>
    <recommendedName>
        <fullName evidence="2 8">DNA mismatch repair protein MSH3</fullName>
    </recommendedName>
    <alternativeName>
        <fullName evidence="2 8">DNA mismatch repair protein MSH3</fullName>
    </alternativeName>
</protein>
<feature type="region of interest" description="Disordered" evidence="9">
    <location>
        <begin position="1"/>
        <end position="97"/>
    </location>
</feature>
<dbReference type="Gene3D" id="1.10.1420.10">
    <property type="match status" value="2"/>
</dbReference>
<dbReference type="SUPFAM" id="SSF52540">
    <property type="entry name" value="P-loop containing nucleoside triphosphate hydrolases"/>
    <property type="match status" value="1"/>
</dbReference>
<evidence type="ECO:0000256" key="2">
    <source>
        <dbReference type="ARBA" id="ARBA00022151"/>
    </source>
</evidence>
<dbReference type="AlphaFoldDB" id="A0A7M5UV68"/>
<evidence type="ECO:0000313" key="12">
    <source>
        <dbReference type="Proteomes" id="UP000594262"/>
    </source>
</evidence>
<keyword evidence="6" id="KW-0238">DNA-binding</keyword>
<dbReference type="FunFam" id="3.40.1170.10:FF:000004">
    <property type="entry name" value="DNA mismatch repair protein"/>
    <property type="match status" value="1"/>
</dbReference>
<accession>A0A7M5UV68</accession>
<evidence type="ECO:0000256" key="4">
    <source>
        <dbReference type="ARBA" id="ARBA00022763"/>
    </source>
</evidence>
<dbReference type="EnsemblMetazoa" id="CLYHEMT004651.1">
    <property type="protein sequence ID" value="CLYHEMP004651.1"/>
    <property type="gene ID" value="CLYHEMG004651"/>
</dbReference>
<dbReference type="SUPFAM" id="SSF53150">
    <property type="entry name" value="DNA repair protein MutS, domain II"/>
    <property type="match status" value="1"/>
</dbReference>
<evidence type="ECO:0000256" key="8">
    <source>
        <dbReference type="ARBA" id="ARBA00073774"/>
    </source>
</evidence>
<dbReference type="Gene3D" id="3.40.50.300">
    <property type="entry name" value="P-loop containing nucleotide triphosphate hydrolases"/>
    <property type="match status" value="1"/>
</dbReference>
<dbReference type="GO" id="GO:0140664">
    <property type="term" value="F:ATP-dependent DNA damage sensor activity"/>
    <property type="evidence" value="ECO:0007669"/>
    <property type="project" value="InterPro"/>
</dbReference>
<evidence type="ECO:0000256" key="5">
    <source>
        <dbReference type="ARBA" id="ARBA00022840"/>
    </source>
</evidence>
<dbReference type="GeneID" id="136802338"/>
<dbReference type="PANTHER" id="PTHR11361:SF122">
    <property type="entry name" value="DNA MISMATCH REPAIR PROTEIN MSH3"/>
    <property type="match status" value="1"/>
</dbReference>
<evidence type="ECO:0000259" key="10">
    <source>
        <dbReference type="PROSITE" id="PS00486"/>
    </source>
</evidence>
<dbReference type="PIRSF" id="PIRSF037677">
    <property type="entry name" value="DNA_mis_repair_Msh6"/>
    <property type="match status" value="1"/>
</dbReference>
<feature type="compositionally biased region" description="Polar residues" evidence="9">
    <location>
        <begin position="87"/>
        <end position="97"/>
    </location>
</feature>
<evidence type="ECO:0000256" key="1">
    <source>
        <dbReference type="ARBA" id="ARBA00007094"/>
    </source>
</evidence>
<keyword evidence="12" id="KW-1185">Reference proteome</keyword>
<dbReference type="Pfam" id="PF05192">
    <property type="entry name" value="MutS_III"/>
    <property type="match status" value="1"/>
</dbReference>
<dbReference type="RefSeq" id="XP_066915162.1">
    <property type="nucleotide sequence ID" value="XM_067059061.1"/>
</dbReference>
<dbReference type="PANTHER" id="PTHR11361">
    <property type="entry name" value="DNA MISMATCH REPAIR PROTEIN MUTS FAMILY MEMBER"/>
    <property type="match status" value="1"/>
</dbReference>
<dbReference type="NCBIfam" id="NF003810">
    <property type="entry name" value="PRK05399.1"/>
    <property type="match status" value="1"/>
</dbReference>
<keyword evidence="5" id="KW-0067">ATP-binding</keyword>
<dbReference type="Gene3D" id="3.40.1170.10">
    <property type="entry name" value="DNA repair protein MutS, domain I"/>
    <property type="match status" value="1"/>
</dbReference>
<dbReference type="InterPro" id="IPR017261">
    <property type="entry name" value="DNA_mismatch_repair_MutS/MSH"/>
</dbReference>
<dbReference type="GO" id="GO:0006312">
    <property type="term" value="P:mitotic recombination"/>
    <property type="evidence" value="ECO:0007669"/>
    <property type="project" value="TreeGrafter"/>
</dbReference>
<dbReference type="PROSITE" id="PS00486">
    <property type="entry name" value="DNA_MISMATCH_REPAIR_2"/>
    <property type="match status" value="1"/>
</dbReference>
<dbReference type="Pfam" id="PF00488">
    <property type="entry name" value="MutS_V"/>
    <property type="match status" value="1"/>
</dbReference>
<feature type="domain" description="DNA mismatch repair proteins mutS family" evidence="10">
    <location>
        <begin position="933"/>
        <end position="949"/>
    </location>
</feature>
<dbReference type="GO" id="GO:0005634">
    <property type="term" value="C:nucleus"/>
    <property type="evidence" value="ECO:0007669"/>
    <property type="project" value="TreeGrafter"/>
</dbReference>
<keyword evidence="4" id="KW-0227">DNA damage</keyword>
<dbReference type="InterPro" id="IPR016151">
    <property type="entry name" value="DNA_mismatch_repair_MutS_N"/>
</dbReference>
<feature type="compositionally biased region" description="Polar residues" evidence="9">
    <location>
        <begin position="60"/>
        <end position="74"/>
    </location>
</feature>
<name>A0A7M5UV68_9CNID</name>
<dbReference type="InterPro" id="IPR027417">
    <property type="entry name" value="P-loop_NTPase"/>
</dbReference>
<evidence type="ECO:0000256" key="9">
    <source>
        <dbReference type="SAM" id="MobiDB-lite"/>
    </source>
</evidence>
<organism evidence="11 12">
    <name type="scientific">Clytia hemisphaerica</name>
    <dbReference type="NCBI Taxonomy" id="252671"/>
    <lineage>
        <taxon>Eukaryota</taxon>
        <taxon>Metazoa</taxon>
        <taxon>Cnidaria</taxon>
        <taxon>Hydrozoa</taxon>
        <taxon>Hydroidolina</taxon>
        <taxon>Leptothecata</taxon>
        <taxon>Obeliida</taxon>
        <taxon>Clytiidae</taxon>
        <taxon>Clytia</taxon>
    </lineage>
</organism>
<proteinExistence type="inferred from homology"/>
<reference evidence="11" key="1">
    <citation type="submission" date="2021-01" db="UniProtKB">
        <authorList>
            <consortium name="EnsemblMetazoa"/>
        </authorList>
    </citation>
    <scope>IDENTIFICATION</scope>
</reference>
<sequence>MPGIKRKSTPGKDNQQTISRFFKPKSTDANNNGGGQNHEKTPKRQKKVPVIQILDDDIAPSQSPAKPSSLQKQNKLPHDEIKKENDGNVNQSLTQPTTHKITVSEKCLQKLARYSIDNTLSTNGSMTPYFTKTTSEESIETPSSMEQSNISKSQLNNSNLQKFAHSPSIVHKEMAQTSTQSNFDETVHRKIFDQNNNFSKLGTTEPPPPPSSNTKKKGKIVYTPLEKQVLELRKQSHGAMLFVECGYKYRFFGQDAEVASKELNICCHMDHNFMTASIPVHRLNVHLSRLVEKGYKVGVVNQTETAALKATGDNKNAPFTRQITNIYTKATFIDREEMNHDGGKANPSYILAINQSKKSCFNFIAVNPTTSEVVCEQFSTKSISDLSVALETIFSCLKPCELVLPKSSLDESVETFIARYVSNSIEGVRTERLIESPFTNVTKESLKRLDPEFNTQSLLSCACQLESYLSQFKLDGILKSSENFRKFRTINQSMVLDGITLRNLEIFENNTDGGVRGSLFSVLNHTYTPFGRRLLRRWIANPLLSKDEIQDRLIGITEMVENWESDYMKSLRRGLAGSIDLENGLTIISLKKASPSKFIKIVSELEKLRTLFFKYSEEISSKTKSKLLRELSTQIPQHLGTRLDASLNKLNRTEADRNNKNNVFKQPELDYPEVLKAKNEIKSIESKLEEYRRSRLPRALNKLSVEYKCVSGLEYLVEVKNNEVKSISSDWIKISATKQVTRFRPPFVDEHFKKLCRAREELSISSNEAWISFLDSFSYLHYEACKRAIEKVAIFDCLISLSIVAKQPGYCCPIIDDSDCIEIQDGRHPVIEGLLASGQQYVANDTKLNNEKKAMLISGPNMGGKSSYIKQIAIYCILAQIGSYIAASSARVGVLDGIYTRMGANDNIAHGKSTFLVEMEEASRILRNSTNKSLVILDELGRGTSTFDGVAIASAALKYFLDEVQPFTLFVSHYPSVFKEFENHDACVNHHMSFIEANDVGVVTDEESGVKKEKVDSIVFLYKLANGVAGKSYGLNVSRLAGISEDIIQNAARKSSQFQEKMSNLRSFKNAIKFAKTKERYLLNSHEH</sequence>
<dbReference type="SUPFAM" id="SSF48334">
    <property type="entry name" value="DNA repair protein MutS, domain III"/>
    <property type="match status" value="1"/>
</dbReference>
<dbReference type="Proteomes" id="UP000594262">
    <property type="component" value="Unplaced"/>
</dbReference>
<dbReference type="GO" id="GO:0005524">
    <property type="term" value="F:ATP binding"/>
    <property type="evidence" value="ECO:0007669"/>
    <property type="project" value="UniProtKB-KW"/>
</dbReference>
<dbReference type="Pfam" id="PF01624">
    <property type="entry name" value="MutS_I"/>
    <property type="match status" value="1"/>
</dbReference>
<keyword evidence="7" id="KW-0234">DNA repair</keyword>
<dbReference type="Gene3D" id="3.30.420.110">
    <property type="entry name" value="MutS, connector domain"/>
    <property type="match status" value="1"/>
</dbReference>
<dbReference type="OrthoDB" id="121051at2759"/>
<dbReference type="FunFam" id="1.10.1420.10:FF:000004">
    <property type="entry name" value="DNA mismatch repair protein Msh3"/>
    <property type="match status" value="1"/>
</dbReference>
<feature type="compositionally biased region" description="Basic and acidic residues" evidence="9">
    <location>
        <begin position="76"/>
        <end position="86"/>
    </location>
</feature>
<dbReference type="InterPro" id="IPR007695">
    <property type="entry name" value="DNA_mismatch_repair_MutS-lik_N"/>
</dbReference>
<feature type="region of interest" description="Disordered" evidence="9">
    <location>
        <begin position="197"/>
        <end position="217"/>
    </location>
</feature>
<evidence type="ECO:0000256" key="6">
    <source>
        <dbReference type="ARBA" id="ARBA00023125"/>
    </source>
</evidence>
<evidence type="ECO:0000256" key="3">
    <source>
        <dbReference type="ARBA" id="ARBA00022741"/>
    </source>
</evidence>
<dbReference type="SMART" id="SM00534">
    <property type="entry name" value="MUTSac"/>
    <property type="match status" value="1"/>
</dbReference>
<dbReference type="InterPro" id="IPR007696">
    <property type="entry name" value="DNA_mismatch_repair_MutS_core"/>
</dbReference>
<dbReference type="SUPFAM" id="SSF55271">
    <property type="entry name" value="DNA repair protein MutS, domain I"/>
    <property type="match status" value="1"/>
</dbReference>
<dbReference type="InterPro" id="IPR000432">
    <property type="entry name" value="DNA_mismatch_repair_MutS_C"/>
</dbReference>
<comment type="similarity">
    <text evidence="1">Belongs to the DNA mismatch repair MutS family. MSH3 subfamily.</text>
</comment>
<dbReference type="InterPro" id="IPR036678">
    <property type="entry name" value="MutS_con_dom_sf"/>
</dbReference>
<dbReference type="InterPro" id="IPR036187">
    <property type="entry name" value="DNA_mismatch_repair_MutS_sf"/>
</dbReference>
<dbReference type="InterPro" id="IPR045076">
    <property type="entry name" value="MutS"/>
</dbReference>
<dbReference type="SMART" id="SM00533">
    <property type="entry name" value="MUTSd"/>
    <property type="match status" value="1"/>
</dbReference>
<evidence type="ECO:0000256" key="7">
    <source>
        <dbReference type="ARBA" id="ARBA00023204"/>
    </source>
</evidence>
<dbReference type="GO" id="GO:0006298">
    <property type="term" value="P:mismatch repair"/>
    <property type="evidence" value="ECO:0007669"/>
    <property type="project" value="InterPro"/>
</dbReference>
<evidence type="ECO:0000313" key="11">
    <source>
        <dbReference type="EnsemblMetazoa" id="CLYHEMP004651.1"/>
    </source>
</evidence>
<dbReference type="GO" id="GO:0030983">
    <property type="term" value="F:mismatched DNA binding"/>
    <property type="evidence" value="ECO:0007669"/>
    <property type="project" value="InterPro"/>
</dbReference>